<dbReference type="EMBL" id="CP157484">
    <property type="protein sequence ID" value="XBO37638.1"/>
    <property type="molecule type" value="Genomic_DNA"/>
</dbReference>
<feature type="compositionally biased region" description="Basic and acidic residues" evidence="1">
    <location>
        <begin position="74"/>
        <end position="84"/>
    </location>
</feature>
<dbReference type="AlphaFoldDB" id="A0AAU7JBI5"/>
<proteinExistence type="predicted"/>
<sequence>MTISIRNPEADVLARRLAEIEGGTITDAVVMALREALQERLRREKPSETARRILEKHGLKFKKDRQPVTPDAFHALDHDLTGDD</sequence>
<dbReference type="Pfam" id="PF07704">
    <property type="entry name" value="PSK_trans_fac"/>
    <property type="match status" value="1"/>
</dbReference>
<evidence type="ECO:0000256" key="1">
    <source>
        <dbReference type="SAM" id="MobiDB-lite"/>
    </source>
</evidence>
<dbReference type="RefSeq" id="WP_406854461.1">
    <property type="nucleotide sequence ID" value="NZ_CP157484.1"/>
</dbReference>
<evidence type="ECO:0000313" key="2">
    <source>
        <dbReference type="EMBL" id="XBO37638.1"/>
    </source>
</evidence>
<gene>
    <name evidence="2" type="ORF">ABEG18_18180</name>
</gene>
<reference evidence="2" key="1">
    <citation type="submission" date="2024-05" db="EMBL/GenBank/DDBJ databases">
        <authorList>
            <person name="Kim S."/>
            <person name="Heo J."/>
            <person name="Choi H."/>
            <person name="Choi Y."/>
            <person name="Kwon S.-W."/>
            <person name="Kim Y."/>
        </authorList>
    </citation>
    <scope>NUCLEOTIDE SEQUENCE</scope>
    <source>
        <strain evidence="2">KACC 23698</strain>
    </source>
</reference>
<name>A0AAU7JBI5_9HYPH</name>
<organism evidence="2">
    <name type="scientific">Alsobacter sp. KACC 23698</name>
    <dbReference type="NCBI Taxonomy" id="3149229"/>
    <lineage>
        <taxon>Bacteria</taxon>
        <taxon>Pseudomonadati</taxon>
        <taxon>Pseudomonadota</taxon>
        <taxon>Alphaproteobacteria</taxon>
        <taxon>Hyphomicrobiales</taxon>
        <taxon>Alsobacteraceae</taxon>
        <taxon>Alsobacter</taxon>
    </lineage>
</organism>
<dbReference type="InterPro" id="IPR011660">
    <property type="entry name" value="VapB-like"/>
</dbReference>
<accession>A0AAU7JBI5</accession>
<protein>
    <submittedName>
        <fullName evidence="2">Type II toxin-antitoxin system VapB family antitoxin</fullName>
    </submittedName>
</protein>
<feature type="region of interest" description="Disordered" evidence="1">
    <location>
        <begin position="64"/>
        <end position="84"/>
    </location>
</feature>